<keyword evidence="2" id="KW-1185">Reference proteome</keyword>
<gene>
    <name evidence="1" type="ORF">PGIGA_G00237620</name>
</gene>
<protein>
    <submittedName>
        <fullName evidence="1">Uncharacterized protein</fullName>
    </submittedName>
</protein>
<organism evidence="1 2">
    <name type="scientific">Pangasianodon gigas</name>
    <name type="common">Mekong giant catfish</name>
    <name type="synonym">Pangasius gigas</name>
    <dbReference type="NCBI Taxonomy" id="30993"/>
    <lineage>
        <taxon>Eukaryota</taxon>
        <taxon>Metazoa</taxon>
        <taxon>Chordata</taxon>
        <taxon>Craniata</taxon>
        <taxon>Vertebrata</taxon>
        <taxon>Euteleostomi</taxon>
        <taxon>Actinopterygii</taxon>
        <taxon>Neopterygii</taxon>
        <taxon>Teleostei</taxon>
        <taxon>Ostariophysi</taxon>
        <taxon>Siluriformes</taxon>
        <taxon>Pangasiidae</taxon>
        <taxon>Pangasianodon</taxon>
    </lineage>
</organism>
<evidence type="ECO:0000313" key="1">
    <source>
        <dbReference type="EMBL" id="MCI4380248.1"/>
    </source>
</evidence>
<dbReference type="EMBL" id="CM040460">
    <property type="protein sequence ID" value="MCI4380248.1"/>
    <property type="molecule type" value="Genomic_DNA"/>
</dbReference>
<accession>A0ACC5WMI1</accession>
<name>A0ACC5WMI1_PANGG</name>
<proteinExistence type="predicted"/>
<reference evidence="1 2" key="1">
    <citation type="journal article" date="2022" name="bioRxiv">
        <title>An ancient truncated duplication of the anti-Mullerian hormone receptor type 2 gene is a potential conserved master sex determinant in the Pangasiidae catfish family.</title>
        <authorList>
            <person name="Wen M."/>
            <person name="Pan Q."/>
            <person name="Jouanno E."/>
            <person name="Montfort J."/>
            <person name="Zahm M."/>
            <person name="Cabau C."/>
            <person name="Klopp C."/>
            <person name="Iampietro C."/>
            <person name="Roques C."/>
            <person name="Bouchez O."/>
            <person name="Castinel A."/>
            <person name="Donnadieu C."/>
            <person name="Parrinello H."/>
            <person name="Poncet C."/>
            <person name="Belmonte E."/>
            <person name="Gautier V."/>
            <person name="Avarre J.-C."/>
            <person name="Dugue R."/>
            <person name="Gustiano R."/>
            <person name="Ha T.T.T."/>
            <person name="Campet M."/>
            <person name="Sriphairoj K."/>
            <person name="Ribolli J."/>
            <person name="de Almeida F.L."/>
            <person name="Desvignes T."/>
            <person name="Postlethwait J.H."/>
            <person name="Bucao C.F."/>
            <person name="Robinson-Rechavi M."/>
            <person name="Bobe J."/>
            <person name="Herpin A."/>
            <person name="Guiguen Y."/>
        </authorList>
    </citation>
    <scope>NUCLEOTIDE SEQUENCE [LARGE SCALE GENOMIC DNA]</scope>
    <source>
        <strain evidence="1">YG-Dec2019</strain>
    </source>
</reference>
<comment type="caution">
    <text evidence="1">The sequence shown here is derived from an EMBL/GenBank/DDBJ whole genome shotgun (WGS) entry which is preliminary data.</text>
</comment>
<sequence length="541" mass="63520">MAAVKASAELTGGQDCILEPLCFPEQLTASITVSSSDDSCAVCCVLCSHTAPLSDKDQLLKHLLLEHKLVIADIKLIADFPTYMLYWKKRLTEQPITDFCSVIKTNSEGPAELQEYYFLLCDVLPEDRILREELQQKRLEEVLEQQQKERDDTSFQRSCMFCNEEFTGNRSVLLNHMAREHSFSIGLPDNIVYCTQFLDTLERKLDNMQCLYCEKIFRDKTTLKDHMRKKQHRRINASNHDYDRFYVINYLFSYLEIMEGSRIFSIGAFPLSVLLNHMAREHSFSIGLPDNIVYCTQFLDTLERKLDNMQCLYCEKIFRDKTTLKDHMRKKQHRRINASNHDYDRFYVINYLELGKTWEEVQSEDDRELLEDEDDDWSDWQAHPVCAVCLFCEQQEETMDKIYTHMQEAHQFDLHKLKTDLNLKFYQQVKLVNYIRRKLHQFRCHGCQRKFETKEEVLQHLKEAGHVMQLPDRTHWDQPQYYFPTYENDALLTALSDSESECEGAEQSSDIPVFAEDISDLKALKQSSVLNKLLKNGGSAN</sequence>
<dbReference type="Proteomes" id="UP000829447">
    <property type="component" value="Linkage Group LG7"/>
</dbReference>
<evidence type="ECO:0000313" key="2">
    <source>
        <dbReference type="Proteomes" id="UP000829447"/>
    </source>
</evidence>